<reference evidence="2" key="1">
    <citation type="submission" date="2022-07" db="EMBL/GenBank/DDBJ databases">
        <title>Phylogenomic reconstructions and comparative analyses of Kickxellomycotina fungi.</title>
        <authorList>
            <person name="Reynolds N.K."/>
            <person name="Stajich J.E."/>
            <person name="Barry K."/>
            <person name="Grigoriev I.V."/>
            <person name="Crous P."/>
            <person name="Smith M.E."/>
        </authorList>
    </citation>
    <scope>NUCLEOTIDE SEQUENCE</scope>
    <source>
        <strain evidence="2">BCRC 34381</strain>
    </source>
</reference>
<accession>A0A9W8CY83</accession>
<dbReference type="EMBL" id="JANBOI010000584">
    <property type="protein sequence ID" value="KAJ1729604.1"/>
    <property type="molecule type" value="Genomic_DNA"/>
</dbReference>
<evidence type="ECO:0000313" key="2">
    <source>
        <dbReference type="EMBL" id="KAJ1729604.1"/>
    </source>
</evidence>
<feature type="chain" id="PRO_5040975993" evidence="1">
    <location>
        <begin position="22"/>
        <end position="249"/>
    </location>
</feature>
<comment type="caution">
    <text evidence="2">The sequence shown here is derived from an EMBL/GenBank/DDBJ whole genome shotgun (WGS) entry which is preliminary data.</text>
</comment>
<feature type="signal peptide" evidence="1">
    <location>
        <begin position="1"/>
        <end position="21"/>
    </location>
</feature>
<protein>
    <submittedName>
        <fullName evidence="2">Uncharacterized protein</fullName>
    </submittedName>
</protein>
<dbReference type="OrthoDB" id="5599948at2759"/>
<dbReference type="Proteomes" id="UP001143981">
    <property type="component" value="Unassembled WGS sequence"/>
</dbReference>
<keyword evidence="1" id="KW-0732">Signal</keyword>
<proteinExistence type="predicted"/>
<name>A0A9W8CY83_9FUNG</name>
<dbReference type="AlphaFoldDB" id="A0A9W8CY83"/>
<organism evidence="2 3">
    <name type="scientific">Coemansia biformis</name>
    <dbReference type="NCBI Taxonomy" id="1286918"/>
    <lineage>
        <taxon>Eukaryota</taxon>
        <taxon>Fungi</taxon>
        <taxon>Fungi incertae sedis</taxon>
        <taxon>Zoopagomycota</taxon>
        <taxon>Kickxellomycotina</taxon>
        <taxon>Kickxellomycetes</taxon>
        <taxon>Kickxellales</taxon>
        <taxon>Kickxellaceae</taxon>
        <taxon>Coemansia</taxon>
    </lineage>
</organism>
<evidence type="ECO:0000256" key="1">
    <source>
        <dbReference type="SAM" id="SignalP"/>
    </source>
</evidence>
<evidence type="ECO:0000313" key="3">
    <source>
        <dbReference type="Proteomes" id="UP001143981"/>
    </source>
</evidence>
<keyword evidence="3" id="KW-1185">Reference proteome</keyword>
<gene>
    <name evidence="2" type="ORF">LPJ61_003441</name>
</gene>
<sequence length="249" mass="25875">MPTMTALQAAALLLFAWPALATMPDNDSCDMPESSAPSNMSPDSTRVAVVSWAPAIMSTAWADPFLDTATPSAADTFGQTTTRDQRFRCLSRDGTSGLYEQLVGSKRAVSQCPVGTMCYDNPGGLVEIQCIDANGTAVAADTAFSPSGIDDGAESGSGTAGSSDDLEQMAAVSYSPTDSAFATDPQGFLRISMPTSSELRVVSLNVVMPTIEVVLTDSPGALHTPTVMVVAPDPSSRARLIAVPRTAQD</sequence>